<dbReference type="PANTHER" id="PTHR43133">
    <property type="entry name" value="RNA POLYMERASE ECF-TYPE SIGMA FACTO"/>
    <property type="match status" value="1"/>
</dbReference>
<keyword evidence="3" id="KW-0804">Transcription</keyword>
<dbReference type="Pfam" id="PF08281">
    <property type="entry name" value="Sigma70_r4_2"/>
    <property type="match status" value="1"/>
</dbReference>
<dbReference type="InterPro" id="IPR013249">
    <property type="entry name" value="RNA_pol_sigma70_r4_t2"/>
</dbReference>
<reference evidence="5 6" key="1">
    <citation type="submission" date="2019-07" db="EMBL/GenBank/DDBJ databases">
        <title>Whole genome shotgun sequence of Skermanella aerolata NBRC 106429.</title>
        <authorList>
            <person name="Hosoyama A."/>
            <person name="Uohara A."/>
            <person name="Ohji S."/>
            <person name="Ichikawa N."/>
        </authorList>
    </citation>
    <scope>NUCLEOTIDE SEQUENCE [LARGE SCALE GENOMIC DNA]</scope>
    <source>
        <strain evidence="5 6">NBRC 106429</strain>
    </source>
</reference>
<name>A0A512DSA0_9PROT</name>
<accession>A0A512DSA0</accession>
<keyword evidence="6" id="KW-1185">Reference proteome</keyword>
<dbReference type="EMBL" id="BJYZ01000015">
    <property type="protein sequence ID" value="GEO39327.1"/>
    <property type="molecule type" value="Genomic_DNA"/>
</dbReference>
<dbReference type="PANTHER" id="PTHR43133:SF25">
    <property type="entry name" value="RNA POLYMERASE SIGMA FACTOR RFAY-RELATED"/>
    <property type="match status" value="1"/>
</dbReference>
<dbReference type="Gene3D" id="1.10.10.10">
    <property type="entry name" value="Winged helix-like DNA-binding domain superfamily/Winged helix DNA-binding domain"/>
    <property type="match status" value="1"/>
</dbReference>
<proteinExistence type="predicted"/>
<evidence type="ECO:0000313" key="6">
    <source>
        <dbReference type="Proteomes" id="UP000321523"/>
    </source>
</evidence>
<dbReference type="InterPro" id="IPR039425">
    <property type="entry name" value="RNA_pol_sigma-70-like"/>
</dbReference>
<dbReference type="AlphaFoldDB" id="A0A512DSA0"/>
<evidence type="ECO:0000256" key="2">
    <source>
        <dbReference type="ARBA" id="ARBA00023082"/>
    </source>
</evidence>
<evidence type="ECO:0000259" key="4">
    <source>
        <dbReference type="Pfam" id="PF08281"/>
    </source>
</evidence>
<evidence type="ECO:0000256" key="1">
    <source>
        <dbReference type="ARBA" id="ARBA00023015"/>
    </source>
</evidence>
<sequence>MYKVIHNAWIDEKRSMRNKLSEPIEAGLEIAGENGEHTIGVRSTLAKVRLEMAKLPVEQRAALMLVCVEGMSYQEAAGVLAIPVGTLMSRLARARLALASRMRQSQAGEGSRLVQNIG</sequence>
<dbReference type="Proteomes" id="UP000321523">
    <property type="component" value="Unassembled WGS sequence"/>
</dbReference>
<organism evidence="5 6">
    <name type="scientific">Skermanella aerolata</name>
    <dbReference type="NCBI Taxonomy" id="393310"/>
    <lineage>
        <taxon>Bacteria</taxon>
        <taxon>Pseudomonadati</taxon>
        <taxon>Pseudomonadota</taxon>
        <taxon>Alphaproteobacteria</taxon>
        <taxon>Rhodospirillales</taxon>
        <taxon>Azospirillaceae</taxon>
        <taxon>Skermanella</taxon>
    </lineage>
</organism>
<dbReference type="GO" id="GO:0016987">
    <property type="term" value="F:sigma factor activity"/>
    <property type="evidence" value="ECO:0007669"/>
    <property type="project" value="UniProtKB-KW"/>
</dbReference>
<protein>
    <recommendedName>
        <fullName evidence="4">RNA polymerase sigma factor 70 region 4 type 2 domain-containing protein</fullName>
    </recommendedName>
</protein>
<keyword evidence="1" id="KW-0805">Transcription regulation</keyword>
<dbReference type="GO" id="GO:0006352">
    <property type="term" value="P:DNA-templated transcription initiation"/>
    <property type="evidence" value="ECO:0007669"/>
    <property type="project" value="InterPro"/>
</dbReference>
<dbReference type="SUPFAM" id="SSF88659">
    <property type="entry name" value="Sigma3 and sigma4 domains of RNA polymerase sigma factors"/>
    <property type="match status" value="1"/>
</dbReference>
<dbReference type="InterPro" id="IPR013324">
    <property type="entry name" value="RNA_pol_sigma_r3/r4-like"/>
</dbReference>
<evidence type="ECO:0000313" key="5">
    <source>
        <dbReference type="EMBL" id="GEO39327.1"/>
    </source>
</evidence>
<evidence type="ECO:0000256" key="3">
    <source>
        <dbReference type="ARBA" id="ARBA00023163"/>
    </source>
</evidence>
<gene>
    <name evidence="5" type="ORF">SAE02_34750</name>
</gene>
<keyword evidence="2" id="KW-0731">Sigma factor</keyword>
<feature type="domain" description="RNA polymerase sigma factor 70 region 4 type 2" evidence="4">
    <location>
        <begin position="48"/>
        <end position="98"/>
    </location>
</feature>
<comment type="caution">
    <text evidence="5">The sequence shown here is derived from an EMBL/GenBank/DDBJ whole genome shotgun (WGS) entry which is preliminary data.</text>
</comment>
<dbReference type="InterPro" id="IPR036388">
    <property type="entry name" value="WH-like_DNA-bd_sf"/>
</dbReference>
<dbReference type="GO" id="GO:0003677">
    <property type="term" value="F:DNA binding"/>
    <property type="evidence" value="ECO:0007669"/>
    <property type="project" value="InterPro"/>
</dbReference>